<evidence type="ECO:0000256" key="1">
    <source>
        <dbReference type="ARBA" id="ARBA00022801"/>
    </source>
</evidence>
<dbReference type="InterPro" id="IPR008979">
    <property type="entry name" value="Galactose-bd-like_sf"/>
</dbReference>
<organism evidence="4 5">
    <name type="scientific">Jiangella anatolica</name>
    <dbReference type="NCBI Taxonomy" id="2670374"/>
    <lineage>
        <taxon>Bacteria</taxon>
        <taxon>Bacillati</taxon>
        <taxon>Actinomycetota</taxon>
        <taxon>Actinomycetes</taxon>
        <taxon>Jiangellales</taxon>
        <taxon>Jiangellaceae</taxon>
        <taxon>Jiangella</taxon>
    </lineage>
</organism>
<dbReference type="EMBL" id="POTW01000003">
    <property type="protein sequence ID" value="PZF86229.1"/>
    <property type="molecule type" value="Genomic_DNA"/>
</dbReference>
<gene>
    <name evidence="4" type="ORF">C1I92_01645</name>
</gene>
<evidence type="ECO:0000313" key="4">
    <source>
        <dbReference type="EMBL" id="PZF86229.1"/>
    </source>
</evidence>
<dbReference type="AlphaFoldDB" id="A0A2W2CDD7"/>
<comment type="caution">
    <text evidence="4">The sequence shown here is derived from an EMBL/GenBank/DDBJ whole genome shotgun (WGS) entry which is preliminary data.</text>
</comment>
<keyword evidence="4" id="KW-0031">Aminopeptidase</keyword>
<evidence type="ECO:0000313" key="5">
    <source>
        <dbReference type="Proteomes" id="UP000248764"/>
    </source>
</evidence>
<dbReference type="NCBIfam" id="NF003780">
    <property type="entry name" value="PRK05371.1-1"/>
    <property type="match status" value="1"/>
</dbReference>
<dbReference type="GO" id="GO:0008239">
    <property type="term" value="F:dipeptidyl-peptidase activity"/>
    <property type="evidence" value="ECO:0007669"/>
    <property type="project" value="InterPro"/>
</dbReference>
<feature type="chain" id="PRO_5038705300" evidence="2">
    <location>
        <begin position="24"/>
        <end position="632"/>
    </location>
</feature>
<evidence type="ECO:0000259" key="3">
    <source>
        <dbReference type="SMART" id="SM00939"/>
    </source>
</evidence>
<feature type="domain" description="Xaa-Pro dipeptidyl-peptidase C-terminal" evidence="3">
    <location>
        <begin position="355"/>
        <end position="616"/>
    </location>
</feature>
<keyword evidence="5" id="KW-1185">Reference proteome</keyword>
<evidence type="ECO:0000256" key="2">
    <source>
        <dbReference type="SAM" id="SignalP"/>
    </source>
</evidence>
<dbReference type="InterPro" id="IPR013736">
    <property type="entry name" value="Xaa-Pro_dipept_C"/>
</dbReference>
<accession>A0A2W2CDD7</accession>
<keyword evidence="2" id="KW-0732">Signal</keyword>
<dbReference type="InterPro" id="IPR005674">
    <property type="entry name" value="CocE/Ser_esterase"/>
</dbReference>
<feature type="signal peptide" evidence="2">
    <location>
        <begin position="1"/>
        <end position="23"/>
    </location>
</feature>
<dbReference type="SUPFAM" id="SSF53474">
    <property type="entry name" value="alpha/beta-Hydrolases"/>
    <property type="match status" value="1"/>
</dbReference>
<keyword evidence="1" id="KW-0378">Hydrolase</keyword>
<dbReference type="InterPro" id="IPR029058">
    <property type="entry name" value="AB_hydrolase_fold"/>
</dbReference>
<dbReference type="InterPro" id="IPR000383">
    <property type="entry name" value="Xaa-Pro-like_dom"/>
</dbReference>
<sequence length="632" mass="69068">MVRARRLLAVPAALTLTATAAVAGSVGAGADEPGIVVENGVTQPVFGYDDAIRERVFITSPYDSDANGEDDVIAIDIMRPAASEQGLDVPVIMDPSPYYSTLGRGNESELKVDVDGDGLLDRWPLFYDNYFVPRGYAVILMDMIGTNNSTGCPTVHDDSDNLSPKVVIDWLNGRIPGVDKDGNEVVADWHNGRTGLIGKSYDGTLANATAASGVEGLSTIVPISAISSYYDYTRSNGVVQRGNNYLASLANTVTNPDRRDHCRAVRDFLSANDGDETGDYTPFWRIRDYNRDVDKVKASVFVVHGINDENVRPDHFSKWWYELAENDVPRKLWLTQTGHIDPFDFRRAEWVDELHRWFDFWLQGVDNGIMDEPMVDIERAPDVWETANDWPIPGSRPTRLWLEPNAGAAGGLSVAPNRPSDPVLSFVDDPAQRETAMVSNEETVTPNRLVYLSDPLTAPLHISGTPRLQLGATVSATDTNFGVILVDYGPAERVQRAGDGVITGTVEDCWGATATWGGYAEDACYKEVDKRVALTQREVVTKGIVDGVNLYDYSTPTPLIPGKPYDVQFPLLPEDYVFPAGHRIGVIVVGSYRDYGSQADPNRATISVLPERSVIELPIVGGRTAAVAAGLD</sequence>
<dbReference type="Gene3D" id="2.60.120.260">
    <property type="entry name" value="Galactose-binding domain-like"/>
    <property type="match status" value="1"/>
</dbReference>
<proteinExistence type="predicted"/>
<reference evidence="4 5" key="1">
    <citation type="submission" date="2018-01" db="EMBL/GenBank/DDBJ databases">
        <title>Draft genome sequence of Jiangella sp. GTF31.</title>
        <authorList>
            <person name="Sahin N."/>
            <person name="Ay H."/>
            <person name="Saygin H."/>
        </authorList>
    </citation>
    <scope>NUCLEOTIDE SEQUENCE [LARGE SCALE GENOMIC DNA]</scope>
    <source>
        <strain evidence="4 5">GTF31</strain>
    </source>
</reference>
<dbReference type="RefSeq" id="WP_111252921.1">
    <property type="nucleotide sequence ID" value="NZ_POTW01000003.1"/>
</dbReference>
<dbReference type="SMART" id="SM00939">
    <property type="entry name" value="PepX_C"/>
    <property type="match status" value="1"/>
</dbReference>
<dbReference type="Pfam" id="PF08530">
    <property type="entry name" value="PepX_C"/>
    <property type="match status" value="1"/>
</dbReference>
<dbReference type="NCBIfam" id="TIGR00976">
    <property type="entry name" value="CocE_NonD"/>
    <property type="match status" value="1"/>
</dbReference>
<dbReference type="SUPFAM" id="SSF49785">
    <property type="entry name" value="Galactose-binding domain-like"/>
    <property type="match status" value="1"/>
</dbReference>
<keyword evidence="4" id="KW-0645">Protease</keyword>
<dbReference type="Pfam" id="PF02129">
    <property type="entry name" value="Peptidase_S15"/>
    <property type="match status" value="1"/>
</dbReference>
<name>A0A2W2CDD7_9ACTN</name>
<protein>
    <submittedName>
        <fullName evidence="4">X-prolyl-dipeptidyl aminopeptidase</fullName>
    </submittedName>
</protein>
<dbReference type="Proteomes" id="UP000248764">
    <property type="component" value="Unassembled WGS sequence"/>
</dbReference>
<dbReference type="GO" id="GO:0004177">
    <property type="term" value="F:aminopeptidase activity"/>
    <property type="evidence" value="ECO:0007669"/>
    <property type="project" value="UniProtKB-KW"/>
</dbReference>
<dbReference type="Gene3D" id="3.40.50.1820">
    <property type="entry name" value="alpha/beta hydrolase"/>
    <property type="match status" value="2"/>
</dbReference>